<feature type="domain" description="RDRP core" evidence="2">
    <location>
        <begin position="2"/>
        <end position="445"/>
    </location>
</feature>
<keyword evidence="4" id="KW-1185">Reference proteome</keyword>
<dbReference type="Pfam" id="PF05183">
    <property type="entry name" value="RdRP"/>
    <property type="match status" value="1"/>
</dbReference>
<dbReference type="InterPro" id="IPR007855">
    <property type="entry name" value="RDRP"/>
</dbReference>
<dbReference type="Proteomes" id="UP001331761">
    <property type="component" value="Unassembled WGS sequence"/>
</dbReference>
<evidence type="ECO:0000313" key="4">
    <source>
        <dbReference type="Proteomes" id="UP001331761"/>
    </source>
</evidence>
<gene>
    <name evidence="3" type="ORF">GCK32_010592</name>
</gene>
<comment type="caution">
    <text evidence="3">The sequence shown here is derived from an EMBL/GenBank/DDBJ whole genome shotgun (WGS) entry which is preliminary data.</text>
</comment>
<dbReference type="GO" id="GO:0003968">
    <property type="term" value="F:RNA-directed RNA polymerase activity"/>
    <property type="evidence" value="ECO:0007669"/>
    <property type="project" value="UniProtKB-KW"/>
</dbReference>
<name>A0AAN8J1N9_TRICO</name>
<evidence type="ECO:0000256" key="1">
    <source>
        <dbReference type="RuleBase" id="RU363098"/>
    </source>
</evidence>
<keyword evidence="1" id="KW-0548">Nucleotidyltransferase</keyword>
<protein>
    <recommendedName>
        <fullName evidence="1">RNA-dependent RNA polymerase</fullName>
        <ecNumber evidence="1">2.7.7.48</ecNumber>
    </recommendedName>
</protein>
<evidence type="ECO:0000259" key="2">
    <source>
        <dbReference type="Pfam" id="PF05183"/>
    </source>
</evidence>
<dbReference type="AlphaFoldDB" id="A0AAN8J1N9"/>
<keyword evidence="1" id="KW-0696">RNA-directed RNA polymerase</keyword>
<dbReference type="GO" id="GO:0030422">
    <property type="term" value="P:siRNA processing"/>
    <property type="evidence" value="ECO:0007669"/>
    <property type="project" value="TreeGrafter"/>
</dbReference>
<dbReference type="GO" id="GO:0003723">
    <property type="term" value="F:RNA binding"/>
    <property type="evidence" value="ECO:0007669"/>
    <property type="project" value="UniProtKB-KW"/>
</dbReference>
<feature type="non-terminal residue" evidence="3">
    <location>
        <position position="445"/>
    </location>
</feature>
<evidence type="ECO:0000313" key="3">
    <source>
        <dbReference type="EMBL" id="KAK5975934.1"/>
    </source>
</evidence>
<dbReference type="PANTHER" id="PTHR23079">
    <property type="entry name" value="RNA-DEPENDENT RNA POLYMERASE"/>
    <property type="match status" value="1"/>
</dbReference>
<comment type="similarity">
    <text evidence="1">Belongs to the RdRP family.</text>
</comment>
<comment type="catalytic activity">
    <reaction evidence="1">
        <text>RNA(n) + a ribonucleoside 5'-triphosphate = RNA(n+1) + diphosphate</text>
        <dbReference type="Rhea" id="RHEA:21248"/>
        <dbReference type="Rhea" id="RHEA-COMP:14527"/>
        <dbReference type="Rhea" id="RHEA-COMP:17342"/>
        <dbReference type="ChEBI" id="CHEBI:33019"/>
        <dbReference type="ChEBI" id="CHEBI:61557"/>
        <dbReference type="ChEBI" id="CHEBI:140395"/>
        <dbReference type="EC" id="2.7.7.48"/>
    </reaction>
</comment>
<organism evidence="3 4">
    <name type="scientific">Trichostrongylus colubriformis</name>
    <name type="common">Black scour worm</name>
    <dbReference type="NCBI Taxonomy" id="6319"/>
    <lineage>
        <taxon>Eukaryota</taxon>
        <taxon>Metazoa</taxon>
        <taxon>Ecdysozoa</taxon>
        <taxon>Nematoda</taxon>
        <taxon>Chromadorea</taxon>
        <taxon>Rhabditida</taxon>
        <taxon>Rhabditina</taxon>
        <taxon>Rhabditomorpha</taxon>
        <taxon>Strongyloidea</taxon>
        <taxon>Trichostrongylidae</taxon>
        <taxon>Trichostrongylus</taxon>
    </lineage>
</organism>
<dbReference type="EMBL" id="WIXE01012426">
    <property type="protein sequence ID" value="KAK5975934.1"/>
    <property type="molecule type" value="Genomic_DNA"/>
</dbReference>
<dbReference type="EC" id="2.7.7.48" evidence="1"/>
<reference evidence="3 4" key="1">
    <citation type="submission" date="2019-10" db="EMBL/GenBank/DDBJ databases">
        <title>Assembly and Annotation for the nematode Trichostrongylus colubriformis.</title>
        <authorList>
            <person name="Martin J."/>
        </authorList>
    </citation>
    <scope>NUCLEOTIDE SEQUENCE [LARGE SCALE GENOMIC DNA]</scope>
    <source>
        <strain evidence="3">G859</strain>
        <tissue evidence="3">Whole worm</tissue>
    </source>
</reference>
<accession>A0AAN8J1N9</accession>
<dbReference type="GO" id="GO:0031380">
    <property type="term" value="C:nuclear RNA-directed RNA polymerase complex"/>
    <property type="evidence" value="ECO:0007669"/>
    <property type="project" value="TreeGrafter"/>
</dbReference>
<dbReference type="InterPro" id="IPR057596">
    <property type="entry name" value="RDRP_core"/>
</dbReference>
<dbReference type="PANTHER" id="PTHR23079:SF57">
    <property type="entry name" value="RNA-DIRECTED RNA POLYMERASE"/>
    <property type="match status" value="1"/>
</dbReference>
<sequence>MENRVLHNFDHDGTRVIRVTFRDDDNQPMRTSKTSKSLIERTLGDYMRNGVLVADRWFGYLGSSNSQMRDSGAYFLEKYSRSQLRAYIEKYQRSPPPQWHPKIIHTREQLGRFENLESIPKLMARLGQCFTQSKTTTIPLKREQYYTLYDFVGGSNTKNKEYTFSDGVGMISNGFASEIAKDMSLGDCVPSCYQFRFRGMKGVVAVNPLLDEIASWAKNNAIPPPTWQFGNWDLKLVFRPSQIKFNAARTSNDSLEIVKYSAPVPVSLNKPFICILDQVSEKQSYECHIRVTSRIEELLDLQLRSMARTMLREHDCRNKLKELPRRIDIDSLSVVCGFQLSTEPFFRSLIKATIKYSVTKQMHETGLLQYGQVFVQYTENIHLKTPPPQASKKILTGKVLLTKNPCIVAGDVRVFDAVDIPDLRHLCDVIVFPIHGPRPHPDEMA</sequence>
<keyword evidence="1" id="KW-0694">RNA-binding</keyword>
<proteinExistence type="inferred from homology"/>
<keyword evidence="1" id="KW-0808">Transferase</keyword>